<dbReference type="PANTHER" id="PTHR43792:SF1">
    <property type="entry name" value="N-ACETYLTRANSFERASE DOMAIN-CONTAINING PROTEIN"/>
    <property type="match status" value="1"/>
</dbReference>
<dbReference type="InterPro" id="IPR051531">
    <property type="entry name" value="N-acetyltransferase"/>
</dbReference>
<evidence type="ECO:0000313" key="3">
    <source>
        <dbReference type="Proteomes" id="UP000323560"/>
    </source>
</evidence>
<dbReference type="AlphaFoldDB" id="A0AAP9EPX9"/>
<protein>
    <submittedName>
        <fullName evidence="2">GNAT family N-acetyltransferase</fullName>
    </submittedName>
</protein>
<name>A0AAP9EPX9_GLUTH</name>
<accession>A0AAP9EPX9</accession>
<proteinExistence type="predicted"/>
<feature type="domain" description="N-acetyltransferase" evidence="1">
    <location>
        <begin position="7"/>
        <end position="172"/>
    </location>
</feature>
<dbReference type="SUPFAM" id="SSF55729">
    <property type="entry name" value="Acyl-CoA N-acyltransferases (Nat)"/>
    <property type="match status" value="1"/>
</dbReference>
<gene>
    <name evidence="2" type="ORF">FXF46_03160</name>
</gene>
<dbReference type="GO" id="GO:0016747">
    <property type="term" value="F:acyltransferase activity, transferring groups other than amino-acyl groups"/>
    <property type="evidence" value="ECO:0007669"/>
    <property type="project" value="InterPro"/>
</dbReference>
<evidence type="ECO:0000313" key="2">
    <source>
        <dbReference type="EMBL" id="QEH95363.1"/>
    </source>
</evidence>
<dbReference type="PANTHER" id="PTHR43792">
    <property type="entry name" value="GNAT FAMILY, PUTATIVE (AFU_ORTHOLOGUE AFUA_3G00765)-RELATED-RELATED"/>
    <property type="match status" value="1"/>
</dbReference>
<dbReference type="InterPro" id="IPR016181">
    <property type="entry name" value="Acyl_CoA_acyltransferase"/>
</dbReference>
<dbReference type="Proteomes" id="UP000323560">
    <property type="component" value="Chromosome"/>
</dbReference>
<dbReference type="Pfam" id="PF13302">
    <property type="entry name" value="Acetyltransf_3"/>
    <property type="match status" value="1"/>
</dbReference>
<dbReference type="KEGG" id="gti:FXF46_03160"/>
<dbReference type="InterPro" id="IPR000182">
    <property type="entry name" value="GNAT_dom"/>
</dbReference>
<evidence type="ECO:0000259" key="1">
    <source>
        <dbReference type="PROSITE" id="PS51186"/>
    </source>
</evidence>
<dbReference type="Gene3D" id="3.40.630.30">
    <property type="match status" value="1"/>
</dbReference>
<sequence length="183" mass="20784">MSDTIKIKLEPLRPEDAQDMFSGLSDNRAYQFIPDEPPISLKALRDRYVVLSSGGNSNGTEIWLNWIIRQGVDQKAVGYTQATLTAEEAVVAYHVFPLYWRQGIAAEAMKSTLTTIFHNPDIKIARAFVDTRNHASIALLHKLGFKQVRTIHDADFFKGAKSHEYEFELTQTEWLKTPMPSQT</sequence>
<dbReference type="EMBL" id="CP043043">
    <property type="protein sequence ID" value="QEH95363.1"/>
    <property type="molecule type" value="Genomic_DNA"/>
</dbReference>
<dbReference type="PROSITE" id="PS51186">
    <property type="entry name" value="GNAT"/>
    <property type="match status" value="1"/>
</dbReference>
<reference evidence="2 3" key="1">
    <citation type="submission" date="2019-08" db="EMBL/GenBank/DDBJ databases">
        <title>Gluconobacter frateurii HD924 genome.</title>
        <authorList>
            <person name="Liu Y."/>
            <person name="Zhang P."/>
        </authorList>
    </citation>
    <scope>NUCLEOTIDE SEQUENCE [LARGE SCALE GENOMIC DNA]</scope>
    <source>
        <strain evidence="2 3">HD924</strain>
    </source>
</reference>
<organism evidence="2 3">
    <name type="scientific">Gluconobacter thailandicus</name>
    <dbReference type="NCBI Taxonomy" id="257438"/>
    <lineage>
        <taxon>Bacteria</taxon>
        <taxon>Pseudomonadati</taxon>
        <taxon>Pseudomonadota</taxon>
        <taxon>Alphaproteobacteria</taxon>
        <taxon>Acetobacterales</taxon>
        <taxon>Acetobacteraceae</taxon>
        <taxon>Gluconobacter</taxon>
    </lineage>
</organism>
<dbReference type="RefSeq" id="WP_148619572.1">
    <property type="nucleotide sequence ID" value="NZ_CP043043.1"/>
</dbReference>